<evidence type="ECO:0000313" key="1">
    <source>
        <dbReference type="EMBL" id="TPG63246.1"/>
    </source>
</evidence>
<gene>
    <name evidence="1" type="ORF">EAH77_06615</name>
</gene>
<sequence>MLFLPHSVVSQCNGFLNILIREALLKANRIHFGEILLILALFSIGADLQVLCELHAEQT</sequence>
<organism evidence="1 2">
    <name type="scientific">Ewingella americana</name>
    <dbReference type="NCBI Taxonomy" id="41202"/>
    <lineage>
        <taxon>Bacteria</taxon>
        <taxon>Pseudomonadati</taxon>
        <taxon>Pseudomonadota</taxon>
        <taxon>Gammaproteobacteria</taxon>
        <taxon>Enterobacterales</taxon>
        <taxon>Yersiniaceae</taxon>
        <taxon>Ewingella</taxon>
    </lineage>
</organism>
<dbReference type="EMBL" id="RCZD01000003">
    <property type="protein sequence ID" value="TPG63246.1"/>
    <property type="molecule type" value="Genomic_DNA"/>
</dbReference>
<dbReference type="AlphaFoldDB" id="A0A502GQH9"/>
<reference evidence="1 2" key="1">
    <citation type="journal article" date="2019" name="Environ. Microbiol.">
        <title>Species interactions and distinct microbial communities in high Arctic permafrost affected cryosols are associated with the CH4 and CO2 gas fluxes.</title>
        <authorList>
            <person name="Altshuler I."/>
            <person name="Hamel J."/>
            <person name="Turney S."/>
            <person name="Magnuson E."/>
            <person name="Levesque R."/>
            <person name="Greer C."/>
            <person name="Whyte L.G."/>
        </authorList>
    </citation>
    <scope>NUCLEOTIDE SEQUENCE [LARGE SCALE GENOMIC DNA]</scope>
    <source>
        <strain evidence="1 2">E4</strain>
    </source>
</reference>
<name>A0A502GQH9_9GAMM</name>
<evidence type="ECO:0000313" key="2">
    <source>
        <dbReference type="Proteomes" id="UP000317663"/>
    </source>
</evidence>
<accession>A0A502GQH9</accession>
<keyword evidence="2" id="KW-1185">Reference proteome</keyword>
<proteinExistence type="predicted"/>
<protein>
    <submittedName>
        <fullName evidence="1">Uncharacterized protein</fullName>
    </submittedName>
</protein>
<comment type="caution">
    <text evidence="1">The sequence shown here is derived from an EMBL/GenBank/DDBJ whole genome shotgun (WGS) entry which is preliminary data.</text>
</comment>
<dbReference type="Proteomes" id="UP000317663">
    <property type="component" value="Unassembled WGS sequence"/>
</dbReference>